<dbReference type="AlphaFoldDB" id="A0A6F9DUL2"/>
<evidence type="ECO:0000256" key="1">
    <source>
        <dbReference type="ARBA" id="ARBA00004141"/>
    </source>
</evidence>
<evidence type="ECO:0000256" key="5">
    <source>
        <dbReference type="SAM" id="Phobius"/>
    </source>
</evidence>
<protein>
    <submittedName>
        <fullName evidence="6">Transmembrane protein 65-like</fullName>
    </submittedName>
</protein>
<evidence type="ECO:0000256" key="3">
    <source>
        <dbReference type="ARBA" id="ARBA00022989"/>
    </source>
</evidence>
<accession>A0A6F9DUL2</accession>
<sequence length="247" mass="27753">MLQPRWKTCHCMCHRVFYSLSFTKSSIKKTNYLQPHQLNSVLTRNIWTCTVLCGKTNKKENFKTLYHKKIGLLNLHEKSEAEDFVKNLKKPERLSLLLELQKYHLDSTNGNQNGNAETTVTREQLKTLFLFNCTPFIGFGFLDNAIMILAGDYIDQHIGIALGISTMAAAALGNLVSDLFGIGLAGYVEMLCSKLGLPVPDLTPEQMDMTSSRVYSHLGKAVGITIGCIIGMFPLLFLRKKEDEENT</sequence>
<keyword evidence="4 5" id="KW-0472">Membrane</keyword>
<dbReference type="GO" id="GO:0016020">
    <property type="term" value="C:membrane"/>
    <property type="evidence" value="ECO:0007669"/>
    <property type="project" value="UniProtKB-SubCell"/>
</dbReference>
<name>A0A6F9DUL2_9ASCI</name>
<comment type="subcellular location">
    <subcellularLocation>
        <location evidence="1">Membrane</location>
        <topology evidence="1">Multi-pass membrane protein</topology>
    </subcellularLocation>
</comment>
<feature type="transmembrane region" description="Helical" evidence="5">
    <location>
        <begin position="128"/>
        <end position="150"/>
    </location>
</feature>
<reference evidence="6" key="1">
    <citation type="submission" date="2020-04" db="EMBL/GenBank/DDBJ databases">
        <authorList>
            <person name="Neveu A P."/>
        </authorList>
    </citation>
    <scope>NUCLEOTIDE SEQUENCE</scope>
    <source>
        <tissue evidence="6">Whole embryo</tissue>
    </source>
</reference>
<evidence type="ECO:0000256" key="2">
    <source>
        <dbReference type="ARBA" id="ARBA00022692"/>
    </source>
</evidence>
<organism evidence="6">
    <name type="scientific">Phallusia mammillata</name>
    <dbReference type="NCBI Taxonomy" id="59560"/>
    <lineage>
        <taxon>Eukaryota</taxon>
        <taxon>Metazoa</taxon>
        <taxon>Chordata</taxon>
        <taxon>Tunicata</taxon>
        <taxon>Ascidiacea</taxon>
        <taxon>Phlebobranchia</taxon>
        <taxon>Ascidiidae</taxon>
        <taxon>Phallusia</taxon>
    </lineage>
</organism>
<feature type="transmembrane region" description="Helical" evidence="5">
    <location>
        <begin position="217"/>
        <end position="238"/>
    </location>
</feature>
<keyword evidence="2 5" id="KW-0812">Transmembrane</keyword>
<dbReference type="EMBL" id="LR791250">
    <property type="protein sequence ID" value="CAB3267112.1"/>
    <property type="molecule type" value="mRNA"/>
</dbReference>
<dbReference type="PANTHER" id="PTHR21706">
    <property type="entry name" value="TRANSMEMBRANE PROTEIN 65"/>
    <property type="match status" value="1"/>
</dbReference>
<dbReference type="InterPro" id="IPR019537">
    <property type="entry name" value="TMEM65"/>
</dbReference>
<gene>
    <name evidence="6" type="primary">Tmem65</name>
</gene>
<proteinExistence type="evidence at transcript level"/>
<evidence type="ECO:0000313" key="6">
    <source>
        <dbReference type="EMBL" id="CAB3267112.1"/>
    </source>
</evidence>
<evidence type="ECO:0000256" key="4">
    <source>
        <dbReference type="ARBA" id="ARBA00023136"/>
    </source>
</evidence>
<dbReference type="Pfam" id="PF10507">
    <property type="entry name" value="TMEM65"/>
    <property type="match status" value="1"/>
</dbReference>
<dbReference type="PANTHER" id="PTHR21706:SF15">
    <property type="entry name" value="TRANSMEMBRANE PROTEIN 65"/>
    <property type="match status" value="1"/>
</dbReference>
<dbReference type="GO" id="GO:0005739">
    <property type="term" value="C:mitochondrion"/>
    <property type="evidence" value="ECO:0007669"/>
    <property type="project" value="TreeGrafter"/>
</dbReference>
<keyword evidence="3 5" id="KW-1133">Transmembrane helix</keyword>
<feature type="transmembrane region" description="Helical" evidence="5">
    <location>
        <begin position="156"/>
        <end position="172"/>
    </location>
</feature>